<keyword evidence="2" id="KW-1185">Reference proteome</keyword>
<evidence type="ECO:0000313" key="1">
    <source>
        <dbReference type="EMBL" id="GIY01356.1"/>
    </source>
</evidence>
<name>A0AAV4PYH0_CAEEX</name>
<comment type="caution">
    <text evidence="1">The sequence shown here is derived from an EMBL/GenBank/DDBJ whole genome shotgun (WGS) entry which is preliminary data.</text>
</comment>
<dbReference type="EMBL" id="BPLR01005307">
    <property type="protein sequence ID" value="GIY01356.1"/>
    <property type="molecule type" value="Genomic_DNA"/>
</dbReference>
<evidence type="ECO:0000313" key="2">
    <source>
        <dbReference type="Proteomes" id="UP001054945"/>
    </source>
</evidence>
<reference evidence="1 2" key="1">
    <citation type="submission" date="2021-06" db="EMBL/GenBank/DDBJ databases">
        <title>Caerostris extrusa draft genome.</title>
        <authorList>
            <person name="Kono N."/>
            <person name="Arakawa K."/>
        </authorList>
    </citation>
    <scope>NUCLEOTIDE SEQUENCE [LARGE SCALE GENOMIC DNA]</scope>
</reference>
<sequence length="97" mass="11072">MQWWHVSRTIDAFKNYLLKLTNLCIDFSPSAGGTRARWLMAACNSLPTPHSRKMFKGVFRWAGTVQLGNSHSLKPLRIIINADGEEETEFSFEKKVS</sequence>
<organism evidence="1 2">
    <name type="scientific">Caerostris extrusa</name>
    <name type="common">Bark spider</name>
    <name type="synonym">Caerostris bankana</name>
    <dbReference type="NCBI Taxonomy" id="172846"/>
    <lineage>
        <taxon>Eukaryota</taxon>
        <taxon>Metazoa</taxon>
        <taxon>Ecdysozoa</taxon>
        <taxon>Arthropoda</taxon>
        <taxon>Chelicerata</taxon>
        <taxon>Arachnida</taxon>
        <taxon>Araneae</taxon>
        <taxon>Araneomorphae</taxon>
        <taxon>Entelegynae</taxon>
        <taxon>Araneoidea</taxon>
        <taxon>Araneidae</taxon>
        <taxon>Caerostris</taxon>
    </lineage>
</organism>
<proteinExistence type="predicted"/>
<dbReference type="AlphaFoldDB" id="A0AAV4PYH0"/>
<gene>
    <name evidence="1" type="ORF">CEXT_471051</name>
</gene>
<protein>
    <submittedName>
        <fullName evidence="1">Uncharacterized protein</fullName>
    </submittedName>
</protein>
<dbReference type="Proteomes" id="UP001054945">
    <property type="component" value="Unassembled WGS sequence"/>
</dbReference>
<accession>A0AAV4PYH0</accession>